<dbReference type="FunFam" id="3.10.20.30:FF:000010">
    <property type="entry name" value="Molybdopterin synthase sulfur carrier subunit"/>
    <property type="match status" value="1"/>
</dbReference>
<accession>A0A3M7L5A6</accession>
<dbReference type="Gene3D" id="3.10.20.30">
    <property type="match status" value="1"/>
</dbReference>
<dbReference type="InterPro" id="IPR029068">
    <property type="entry name" value="Glyas_Bleomycin-R_OHBP_Dase"/>
</dbReference>
<feature type="modified residue" description="1-thioglycine; alternate" evidence="8">
    <location>
        <position position="209"/>
    </location>
</feature>
<dbReference type="GO" id="GO:0030366">
    <property type="term" value="F:molybdopterin synthase activity"/>
    <property type="evidence" value="ECO:0007669"/>
    <property type="project" value="UniProtKB-UniRule"/>
</dbReference>
<evidence type="ECO:0000313" key="10">
    <source>
        <dbReference type="EMBL" id="RMZ56686.1"/>
    </source>
</evidence>
<dbReference type="InterPro" id="IPR044672">
    <property type="entry name" value="MOCS2A"/>
</dbReference>
<dbReference type="CDD" id="cd08349">
    <property type="entry name" value="BLMA_like"/>
    <property type="match status" value="1"/>
</dbReference>
<dbReference type="InterPro" id="IPR012675">
    <property type="entry name" value="Beta-grasp_dom_sf"/>
</dbReference>
<dbReference type="AlphaFoldDB" id="A0A3M7L5A6"/>
<dbReference type="PANTHER" id="PTHR33359:SF1">
    <property type="entry name" value="MOLYBDOPTERIN SYNTHASE SULFUR CARRIER SUBUNIT"/>
    <property type="match status" value="1"/>
</dbReference>
<dbReference type="Pfam" id="PF02597">
    <property type="entry name" value="ThiS"/>
    <property type="match status" value="1"/>
</dbReference>
<dbReference type="InterPro" id="IPR037523">
    <property type="entry name" value="VOC_core"/>
</dbReference>
<dbReference type="GO" id="GO:0000166">
    <property type="term" value="F:nucleotide binding"/>
    <property type="evidence" value="ECO:0007669"/>
    <property type="project" value="UniProtKB-KW"/>
</dbReference>
<dbReference type="GO" id="GO:1990133">
    <property type="term" value="C:molybdopterin adenylyltransferase complex"/>
    <property type="evidence" value="ECO:0007669"/>
    <property type="project" value="TreeGrafter"/>
</dbReference>
<dbReference type="GO" id="GO:0006777">
    <property type="term" value="P:Mo-molybdopterin cofactor biosynthetic process"/>
    <property type="evidence" value="ECO:0007669"/>
    <property type="project" value="UniProtKB-UniRule"/>
</dbReference>
<dbReference type="GO" id="GO:1990140">
    <property type="term" value="C:molybdopterin synthase complex"/>
    <property type="evidence" value="ECO:0007669"/>
    <property type="project" value="UniProtKB-UniRule"/>
</dbReference>
<dbReference type="PANTHER" id="PTHR33359">
    <property type="entry name" value="MOLYBDOPTERIN SYNTHASE SULFUR CARRIER SUBUNIT"/>
    <property type="match status" value="1"/>
</dbReference>
<dbReference type="CDD" id="cd00754">
    <property type="entry name" value="Ubl_MoaD"/>
    <property type="match status" value="1"/>
</dbReference>
<dbReference type="SUPFAM" id="SSF54285">
    <property type="entry name" value="MoaD/ThiS"/>
    <property type="match status" value="1"/>
</dbReference>
<comment type="pathway">
    <text evidence="1 8">Cofactor biosynthesis; molybdopterin biosynthesis.</text>
</comment>
<dbReference type="UniPathway" id="UPA00344"/>
<sequence>MLTPRILGAVPIVPVSSIKDSLTWYEKLGFVPRTDEDGDADNYALLTLGPVELHLRQVNSSEKLDAEANANGVYVRVEGLDALHDEFKGKGLSSLKGVQDTQWGMREFALSDPDGTLLSALQGGGFMAVKILFFARSRELAGVSETSVAVQAADTTESLLSHLLEQFPALKELDGRFVFSLNHEYLERGSVVPLKAGDEVAIIPPISGG</sequence>
<comment type="similarity">
    <text evidence="2">Belongs to the bleomycin resistance protein family.</text>
</comment>
<comment type="function">
    <text evidence="8">Acts as a sulfur carrier required for molybdopterin biosynthesis. Component of the molybdopterin synthase complex that catalyzes the conversion of precursor Z into molybdopterin by mediating the incorporation of 2 sulfur atoms into precursor Z to generate a dithiolene group. In the complex, serves as sulfur donor by being thiocarboxylated (-COSH) at its C-terminus by MOCS3. After interaction with MOCS2B, the sulfur is then transferred to precursor Z to form molybdopterin.</text>
</comment>
<dbReference type="Gene3D" id="3.10.180.10">
    <property type="entry name" value="2,3-Dihydroxybiphenyl 1,2-Dioxygenase, domain 1"/>
    <property type="match status" value="1"/>
</dbReference>
<comment type="similarity">
    <text evidence="8">Belongs to the MoaD family. MOCS2A subfamily.</text>
</comment>
<evidence type="ECO:0000256" key="1">
    <source>
        <dbReference type="ARBA" id="ARBA00005046"/>
    </source>
</evidence>
<proteinExistence type="inferred from homology"/>
<dbReference type="InterPro" id="IPR016155">
    <property type="entry name" value="Mopterin_synth/thiamin_S_b"/>
</dbReference>
<feature type="modified residue" description="Glycyl adenylate; alternate" evidence="8">
    <location>
        <position position="209"/>
    </location>
</feature>
<reference evidence="11" key="1">
    <citation type="journal article" date="2018" name="Algal Res.">
        <title>Characterization of plant carbon substrate utilization by Auxenochlorella protothecoides.</title>
        <authorList>
            <person name="Vogler B.W."/>
            <person name="Starkenburg S.R."/>
            <person name="Sudasinghe N."/>
            <person name="Schambach J.Y."/>
            <person name="Rollin J.A."/>
            <person name="Pattathil S."/>
            <person name="Barry A.N."/>
        </authorList>
    </citation>
    <scope>NUCLEOTIDE SEQUENCE [LARGE SCALE GENOMIC DNA]</scope>
    <source>
        <strain evidence="11">UTEX 25</strain>
    </source>
</reference>
<dbReference type="InterPro" id="IPR028887">
    <property type="entry name" value="MOCS2A_euk"/>
</dbReference>
<gene>
    <name evidence="10" type="ORF">APUTEX25_002775</name>
</gene>
<dbReference type="SUPFAM" id="SSF54593">
    <property type="entry name" value="Glyoxalase/Bleomycin resistance protein/Dihydroxybiphenyl dioxygenase"/>
    <property type="match status" value="1"/>
</dbReference>
<dbReference type="EMBL" id="QOKY01000135">
    <property type="protein sequence ID" value="RMZ56686.1"/>
    <property type="molecule type" value="Genomic_DNA"/>
</dbReference>
<dbReference type="Pfam" id="PF00903">
    <property type="entry name" value="Glyoxalase"/>
    <property type="match status" value="1"/>
</dbReference>
<comment type="caution">
    <text evidence="10">The sequence shown here is derived from an EMBL/GenBank/DDBJ whole genome shotgun (WGS) entry which is preliminary data.</text>
</comment>
<dbReference type="HAMAP" id="MF_03051">
    <property type="entry name" value="MOCS2A"/>
    <property type="match status" value="1"/>
</dbReference>
<evidence type="ECO:0000256" key="7">
    <source>
        <dbReference type="ARBA" id="ARBA00023251"/>
    </source>
</evidence>
<evidence type="ECO:0000256" key="3">
    <source>
        <dbReference type="ARBA" id="ARBA00022490"/>
    </source>
</evidence>
<comment type="PTM">
    <text evidence="8">C-terminal thiocarboxylation occurs in 2 steps, it is first acyl-adenylated (-COAMP) via the hesA/moeB/thiF part of MOCS3, then thiocarboxylated (-COSH) via the rhodanese domain of MOCS3.</text>
</comment>
<keyword evidence="7" id="KW-0046">Antibiotic resistance</keyword>
<evidence type="ECO:0000313" key="11">
    <source>
        <dbReference type="Proteomes" id="UP000279271"/>
    </source>
</evidence>
<keyword evidence="3 8" id="KW-0963">Cytoplasm</keyword>
<evidence type="ECO:0000256" key="5">
    <source>
        <dbReference type="ARBA" id="ARBA00022741"/>
    </source>
</evidence>
<evidence type="ECO:0000256" key="4">
    <source>
        <dbReference type="ARBA" id="ARBA00022553"/>
    </source>
</evidence>
<evidence type="ECO:0000256" key="6">
    <source>
        <dbReference type="ARBA" id="ARBA00023150"/>
    </source>
</evidence>
<dbReference type="InterPro" id="IPR003749">
    <property type="entry name" value="ThiS/MoaD-like"/>
</dbReference>
<name>A0A3M7L5A6_AUXPR</name>
<evidence type="ECO:0000256" key="8">
    <source>
        <dbReference type="HAMAP-Rule" id="MF_03051"/>
    </source>
</evidence>
<keyword evidence="5 8" id="KW-0547">Nucleotide-binding</keyword>
<keyword evidence="4 8" id="KW-0597">Phosphoprotein</keyword>
<dbReference type="InterPro" id="IPR000335">
    <property type="entry name" value="Bleomycin-R"/>
</dbReference>
<dbReference type="GO" id="GO:0046677">
    <property type="term" value="P:response to antibiotic"/>
    <property type="evidence" value="ECO:0007669"/>
    <property type="project" value="UniProtKB-KW"/>
</dbReference>
<organism evidence="10 11">
    <name type="scientific">Auxenochlorella protothecoides</name>
    <name type="common">Green microalga</name>
    <name type="synonym">Chlorella protothecoides</name>
    <dbReference type="NCBI Taxonomy" id="3075"/>
    <lineage>
        <taxon>Eukaryota</taxon>
        <taxon>Viridiplantae</taxon>
        <taxon>Chlorophyta</taxon>
        <taxon>core chlorophytes</taxon>
        <taxon>Trebouxiophyceae</taxon>
        <taxon>Chlorellales</taxon>
        <taxon>Chlorellaceae</taxon>
        <taxon>Auxenochlorella</taxon>
    </lineage>
</organism>
<dbReference type="Proteomes" id="UP000279271">
    <property type="component" value="Unassembled WGS sequence"/>
</dbReference>
<dbReference type="PROSITE" id="PS51819">
    <property type="entry name" value="VOC"/>
    <property type="match status" value="1"/>
</dbReference>
<protein>
    <recommendedName>
        <fullName evidence="8">Molybdopterin synthase sulfur carrier subunit</fullName>
    </recommendedName>
    <alternativeName>
        <fullName evidence="8">Molybdenum cofactor synthesis protein 2 small subunit</fullName>
    </alternativeName>
    <alternativeName>
        <fullName evidence="8">Molybdenum cofactor synthesis protein 2A</fullName>
        <shortName evidence="8">MOCS2A</shortName>
    </alternativeName>
    <alternativeName>
        <fullName evidence="8">Sulfur carrier protein MOCS2A</fullName>
    </alternativeName>
</protein>
<comment type="subcellular location">
    <subcellularLocation>
        <location evidence="8">Cytoplasm</location>
    </subcellularLocation>
</comment>
<keyword evidence="6 8" id="KW-0501">Molybdenum cofactor biosynthesis</keyword>
<comment type="subunit">
    <text evidence="8">Heterotetramer; composed of 2 small (MOCS2A) and 2 large (MOCS2B) subunits.</text>
</comment>
<dbReference type="InterPro" id="IPR004360">
    <property type="entry name" value="Glyas_Fos-R_dOase_dom"/>
</dbReference>
<evidence type="ECO:0000259" key="9">
    <source>
        <dbReference type="PROSITE" id="PS51819"/>
    </source>
</evidence>
<feature type="domain" description="VOC" evidence="9">
    <location>
        <begin position="5"/>
        <end position="123"/>
    </location>
</feature>
<evidence type="ECO:0000256" key="2">
    <source>
        <dbReference type="ARBA" id="ARBA00011051"/>
    </source>
</evidence>